<dbReference type="AlphaFoldDB" id="A0AAW1D4W9"/>
<accession>A0AAW1D4W9</accession>
<dbReference type="Proteomes" id="UP001461498">
    <property type="component" value="Unassembled WGS sequence"/>
</dbReference>
<evidence type="ECO:0000313" key="2">
    <source>
        <dbReference type="Proteomes" id="UP001461498"/>
    </source>
</evidence>
<dbReference type="InterPro" id="IPR029044">
    <property type="entry name" value="Nucleotide-diphossugar_trans"/>
</dbReference>
<keyword evidence="2" id="KW-1185">Reference proteome</keyword>
<dbReference type="Gene3D" id="3.90.550.10">
    <property type="entry name" value="Spore Coat Polysaccharide Biosynthesis Protein SpsA, Chain A"/>
    <property type="match status" value="1"/>
</dbReference>
<organism evidence="1 2">
    <name type="scientific">Rhynocoris fuscipes</name>
    <dbReference type="NCBI Taxonomy" id="488301"/>
    <lineage>
        <taxon>Eukaryota</taxon>
        <taxon>Metazoa</taxon>
        <taxon>Ecdysozoa</taxon>
        <taxon>Arthropoda</taxon>
        <taxon>Hexapoda</taxon>
        <taxon>Insecta</taxon>
        <taxon>Pterygota</taxon>
        <taxon>Neoptera</taxon>
        <taxon>Paraneoptera</taxon>
        <taxon>Hemiptera</taxon>
        <taxon>Heteroptera</taxon>
        <taxon>Panheteroptera</taxon>
        <taxon>Cimicomorpha</taxon>
        <taxon>Reduviidae</taxon>
        <taxon>Harpactorinae</taxon>
        <taxon>Harpactorini</taxon>
        <taxon>Rhynocoris</taxon>
    </lineage>
</organism>
<sequence>MFRSKVRYHTLRVALFTSLVWLMIGLVFFQHTSDCIMGGWGCKVNKNTKQPEESEPIREALVGNNNNNNNHRISVNEIELESVKPLVLTYDKSTLKRWRPAPVVPEIPGRPGEMGKAVHLPSEKQKLMKEKWKLNQFNLLASDMISLNRSLADIRQEG</sequence>
<gene>
    <name evidence="1" type="ORF">O3M35_009623</name>
</gene>
<evidence type="ECO:0000313" key="1">
    <source>
        <dbReference type="EMBL" id="KAK9505612.1"/>
    </source>
</evidence>
<proteinExistence type="predicted"/>
<comment type="caution">
    <text evidence="1">The sequence shown here is derived from an EMBL/GenBank/DDBJ whole genome shotgun (WGS) entry which is preliminary data.</text>
</comment>
<dbReference type="EMBL" id="JAPXFL010000006">
    <property type="protein sequence ID" value="KAK9505612.1"/>
    <property type="molecule type" value="Genomic_DNA"/>
</dbReference>
<name>A0AAW1D4W9_9HEMI</name>
<reference evidence="1 2" key="1">
    <citation type="submission" date="2022-12" db="EMBL/GenBank/DDBJ databases">
        <title>Chromosome-level genome assembly of true bugs.</title>
        <authorList>
            <person name="Ma L."/>
            <person name="Li H."/>
        </authorList>
    </citation>
    <scope>NUCLEOTIDE SEQUENCE [LARGE SCALE GENOMIC DNA]</scope>
    <source>
        <strain evidence="1">Lab_2022b</strain>
    </source>
</reference>
<protein>
    <submittedName>
        <fullName evidence="1">Uncharacterized protein</fullName>
    </submittedName>
</protein>